<dbReference type="PANTHER" id="PTHR33055:SF13">
    <property type="entry name" value="TRANSPOSASE"/>
    <property type="match status" value="1"/>
</dbReference>
<organism evidence="3 4">
    <name type="scientific">Methylobacterium planeticum</name>
    <dbReference type="NCBI Taxonomy" id="2615211"/>
    <lineage>
        <taxon>Bacteria</taxon>
        <taxon>Pseudomonadati</taxon>
        <taxon>Pseudomonadota</taxon>
        <taxon>Alphaproteobacteria</taxon>
        <taxon>Hyphomicrobiales</taxon>
        <taxon>Methylobacteriaceae</taxon>
        <taxon>Methylobacterium</taxon>
    </lineage>
</organism>
<dbReference type="EMBL" id="VZZJ01000024">
    <property type="protein sequence ID" value="KAB1070737.1"/>
    <property type="molecule type" value="Genomic_DNA"/>
</dbReference>
<dbReference type="AlphaFoldDB" id="A0A6N6MLS3"/>
<evidence type="ECO:0000259" key="1">
    <source>
        <dbReference type="Pfam" id="PF01548"/>
    </source>
</evidence>
<evidence type="ECO:0000259" key="2">
    <source>
        <dbReference type="Pfam" id="PF02371"/>
    </source>
</evidence>
<dbReference type="NCBIfam" id="NF033542">
    <property type="entry name" value="transpos_IS110"/>
    <property type="match status" value="1"/>
</dbReference>
<dbReference type="GO" id="GO:0003677">
    <property type="term" value="F:DNA binding"/>
    <property type="evidence" value="ECO:0007669"/>
    <property type="project" value="InterPro"/>
</dbReference>
<feature type="domain" description="Transposase IS116/IS110/IS902 C-terminal" evidence="2">
    <location>
        <begin position="223"/>
        <end position="296"/>
    </location>
</feature>
<dbReference type="GO" id="GO:0006313">
    <property type="term" value="P:DNA transposition"/>
    <property type="evidence" value="ECO:0007669"/>
    <property type="project" value="InterPro"/>
</dbReference>
<dbReference type="InterPro" id="IPR003346">
    <property type="entry name" value="Transposase_20"/>
</dbReference>
<dbReference type="RefSeq" id="WP_150965715.1">
    <property type="nucleotide sequence ID" value="NZ_VZZJ01000024.1"/>
</dbReference>
<evidence type="ECO:0000313" key="4">
    <source>
        <dbReference type="Proteomes" id="UP000441523"/>
    </source>
</evidence>
<dbReference type="InterPro" id="IPR002525">
    <property type="entry name" value="Transp_IS110-like_N"/>
</dbReference>
<feature type="domain" description="Transposase IS110-like N-terminal" evidence="1">
    <location>
        <begin position="8"/>
        <end position="154"/>
    </location>
</feature>
<evidence type="ECO:0000313" key="3">
    <source>
        <dbReference type="EMBL" id="KAB1070737.1"/>
    </source>
</evidence>
<comment type="caution">
    <text evidence="3">The sequence shown here is derived from an EMBL/GenBank/DDBJ whole genome shotgun (WGS) entry which is preliminary data.</text>
</comment>
<dbReference type="Proteomes" id="UP000441523">
    <property type="component" value="Unassembled WGS sequence"/>
</dbReference>
<proteinExistence type="predicted"/>
<dbReference type="GO" id="GO:0004803">
    <property type="term" value="F:transposase activity"/>
    <property type="evidence" value="ECO:0007669"/>
    <property type="project" value="InterPro"/>
</dbReference>
<keyword evidence="4" id="KW-1185">Reference proteome</keyword>
<dbReference type="Pfam" id="PF02371">
    <property type="entry name" value="Transposase_20"/>
    <property type="match status" value="1"/>
</dbReference>
<accession>A0A6N6MLS3</accession>
<protein>
    <submittedName>
        <fullName evidence="3">IS110 family transposase</fullName>
    </submittedName>
</protein>
<dbReference type="InterPro" id="IPR047650">
    <property type="entry name" value="Transpos_IS110"/>
</dbReference>
<gene>
    <name evidence="3" type="ORF">F6X51_21415</name>
</gene>
<name>A0A6N6MLS3_9HYPH</name>
<sequence length="370" mass="40887">MEQVITYVGLDVHKDTIAVALAEADQRGAVREFGKIANTPTAVKTLAGKLARTDRELQFCYEAGPCGYGIQRQLTLAGHGCAVVAPSLIPRKPGERIKTDRRDAINLAKLHRAGELTAVWVPDPKHEAIRDLVRARQAAVRALRQARQQLSGFLLRQGRHYNRPAWTLMHRRWLAGLRFEQAVHHIVLEDGIAAVEAATARRDRLETQIAAALSDWSLAPVVRALQALRGMALIAATTLVAELGDISRFANPRQLMAYLGLVPSEHSSGSTRRQGGITKAGNGAARRTLIEAAWSYRFPARISREQLLRQEGLAQSIRDTAWKAQERLCRRYRTLSRSGKPPTVVVTAIARELAGFVWAIVRLEPPIGAR</sequence>
<dbReference type="PANTHER" id="PTHR33055">
    <property type="entry name" value="TRANSPOSASE FOR INSERTION SEQUENCE ELEMENT IS1111A"/>
    <property type="match status" value="1"/>
</dbReference>
<dbReference type="Pfam" id="PF01548">
    <property type="entry name" value="DEDD_Tnp_IS110"/>
    <property type="match status" value="1"/>
</dbReference>
<reference evidence="3 4" key="1">
    <citation type="submission" date="2019-09" db="EMBL/GenBank/DDBJ databases">
        <title>YIM 132548 draft genome.</title>
        <authorList>
            <person name="Jiang L."/>
        </authorList>
    </citation>
    <scope>NUCLEOTIDE SEQUENCE [LARGE SCALE GENOMIC DNA]</scope>
    <source>
        <strain evidence="3 4">YIM 132548</strain>
    </source>
</reference>